<dbReference type="AlphaFoldDB" id="A0A9D4SVY6"/>
<organism evidence="1 2">
    <name type="scientific">Rhipicephalus sanguineus</name>
    <name type="common">Brown dog tick</name>
    <name type="synonym">Ixodes sanguineus</name>
    <dbReference type="NCBI Taxonomy" id="34632"/>
    <lineage>
        <taxon>Eukaryota</taxon>
        <taxon>Metazoa</taxon>
        <taxon>Ecdysozoa</taxon>
        <taxon>Arthropoda</taxon>
        <taxon>Chelicerata</taxon>
        <taxon>Arachnida</taxon>
        <taxon>Acari</taxon>
        <taxon>Parasitiformes</taxon>
        <taxon>Ixodida</taxon>
        <taxon>Ixodoidea</taxon>
        <taxon>Ixodidae</taxon>
        <taxon>Rhipicephalinae</taxon>
        <taxon>Rhipicephalus</taxon>
        <taxon>Rhipicephalus</taxon>
    </lineage>
</organism>
<name>A0A9D4SVY6_RHISA</name>
<gene>
    <name evidence="1" type="ORF">HPB52_005681</name>
</gene>
<reference evidence="1" key="2">
    <citation type="submission" date="2021-09" db="EMBL/GenBank/DDBJ databases">
        <authorList>
            <person name="Jia N."/>
            <person name="Wang J."/>
            <person name="Shi W."/>
            <person name="Du L."/>
            <person name="Sun Y."/>
            <person name="Zhan W."/>
            <person name="Jiang J."/>
            <person name="Wang Q."/>
            <person name="Zhang B."/>
            <person name="Ji P."/>
            <person name="Sakyi L.B."/>
            <person name="Cui X."/>
            <person name="Yuan T."/>
            <person name="Jiang B."/>
            <person name="Yang W."/>
            <person name="Lam T.T.-Y."/>
            <person name="Chang Q."/>
            <person name="Ding S."/>
            <person name="Wang X."/>
            <person name="Zhu J."/>
            <person name="Ruan X."/>
            <person name="Zhao L."/>
            <person name="Wei J."/>
            <person name="Que T."/>
            <person name="Du C."/>
            <person name="Cheng J."/>
            <person name="Dai P."/>
            <person name="Han X."/>
            <person name="Huang E."/>
            <person name="Gao Y."/>
            <person name="Liu J."/>
            <person name="Shao H."/>
            <person name="Ye R."/>
            <person name="Li L."/>
            <person name="Wei W."/>
            <person name="Wang X."/>
            <person name="Wang C."/>
            <person name="Huo Q."/>
            <person name="Li W."/>
            <person name="Guo W."/>
            <person name="Chen H."/>
            <person name="Chen S."/>
            <person name="Zhou L."/>
            <person name="Zhou L."/>
            <person name="Ni X."/>
            <person name="Tian J."/>
            <person name="Zhou Y."/>
            <person name="Sheng Y."/>
            <person name="Liu T."/>
            <person name="Pan Y."/>
            <person name="Xia L."/>
            <person name="Li J."/>
            <person name="Zhao F."/>
            <person name="Cao W."/>
        </authorList>
    </citation>
    <scope>NUCLEOTIDE SEQUENCE</scope>
    <source>
        <strain evidence="1">Rsan-2018</strain>
        <tissue evidence="1">Larvae</tissue>
    </source>
</reference>
<dbReference type="Proteomes" id="UP000821837">
    <property type="component" value="Unassembled WGS sequence"/>
</dbReference>
<evidence type="ECO:0000313" key="2">
    <source>
        <dbReference type="Proteomes" id="UP000821837"/>
    </source>
</evidence>
<protein>
    <submittedName>
        <fullName evidence="1">Uncharacterized protein</fullName>
    </submittedName>
</protein>
<keyword evidence="2" id="KW-1185">Reference proteome</keyword>
<comment type="caution">
    <text evidence="1">The sequence shown here is derived from an EMBL/GenBank/DDBJ whole genome shotgun (WGS) entry which is preliminary data.</text>
</comment>
<evidence type="ECO:0000313" key="1">
    <source>
        <dbReference type="EMBL" id="KAH7956017.1"/>
    </source>
</evidence>
<reference evidence="1" key="1">
    <citation type="journal article" date="2020" name="Cell">
        <title>Large-Scale Comparative Analyses of Tick Genomes Elucidate Their Genetic Diversity and Vector Capacities.</title>
        <authorList>
            <consortium name="Tick Genome and Microbiome Consortium (TIGMIC)"/>
            <person name="Jia N."/>
            <person name="Wang J."/>
            <person name="Shi W."/>
            <person name="Du L."/>
            <person name="Sun Y."/>
            <person name="Zhan W."/>
            <person name="Jiang J.F."/>
            <person name="Wang Q."/>
            <person name="Zhang B."/>
            <person name="Ji P."/>
            <person name="Bell-Sakyi L."/>
            <person name="Cui X.M."/>
            <person name="Yuan T.T."/>
            <person name="Jiang B.G."/>
            <person name="Yang W.F."/>
            <person name="Lam T.T."/>
            <person name="Chang Q.C."/>
            <person name="Ding S.J."/>
            <person name="Wang X.J."/>
            <person name="Zhu J.G."/>
            <person name="Ruan X.D."/>
            <person name="Zhao L."/>
            <person name="Wei J.T."/>
            <person name="Ye R.Z."/>
            <person name="Que T.C."/>
            <person name="Du C.H."/>
            <person name="Zhou Y.H."/>
            <person name="Cheng J.X."/>
            <person name="Dai P.F."/>
            <person name="Guo W.B."/>
            <person name="Han X.H."/>
            <person name="Huang E.J."/>
            <person name="Li L.F."/>
            <person name="Wei W."/>
            <person name="Gao Y.C."/>
            <person name="Liu J.Z."/>
            <person name="Shao H.Z."/>
            <person name="Wang X."/>
            <person name="Wang C.C."/>
            <person name="Yang T.C."/>
            <person name="Huo Q.B."/>
            <person name="Li W."/>
            <person name="Chen H.Y."/>
            <person name="Chen S.E."/>
            <person name="Zhou L.G."/>
            <person name="Ni X.B."/>
            <person name="Tian J.H."/>
            <person name="Sheng Y."/>
            <person name="Liu T."/>
            <person name="Pan Y.S."/>
            <person name="Xia L.Y."/>
            <person name="Li J."/>
            <person name="Zhao F."/>
            <person name="Cao W.C."/>
        </authorList>
    </citation>
    <scope>NUCLEOTIDE SEQUENCE</scope>
    <source>
        <strain evidence="1">Rsan-2018</strain>
    </source>
</reference>
<proteinExistence type="predicted"/>
<sequence>MACITAEKSLEVAGERSRLSSGNDTDVASVAVPDAKSKGACTAFLDGEAVCEAKPVESSTGAAMTPADSALAGIPAVARSDAMAAVAEVGR</sequence>
<dbReference type="EMBL" id="JABSTV010001250">
    <property type="protein sequence ID" value="KAH7956017.1"/>
    <property type="molecule type" value="Genomic_DNA"/>
</dbReference>
<accession>A0A9D4SVY6</accession>